<sequence>MAYAFREFVRSTARQARQALTTEKIPSSVHQVDGFITKPGALLKDGRYKVIRKLGKGRFFSTFLVEEVQPPKRDYAAMKYLSANIFSLDSSDTFPRAIRELDVFNALKKRAEKSFPTRLPFLIDHFTQRSAQGVHSCFLSRPLSSSADAYRATSPSGRLPVHNVKPIIVSAADALYCLHGLDIIHGDVNAVNMMFQDLLDEEIEKTLATEPLNGDETFDFQSDVAFPATAPWPWNGSPLVSEVLPVILSNFGYALCATEPTPSGDIGSFALRAPENIIRAECGKPIDIWAIGCMTYELLTGEVLFQPPAAGMDLTPDESMLLMQYALTGETLDKTLVEQSRVKDRYFDGDGDLIKAKTNPYPSQTIKSLLEQNTHSELTARQIDAASQFIGDCLRLNPGDRKTASQVLFHGWLDNALTGGSDEPDEVELSDDPHPPPSPSYDTIPLH</sequence>
<organism evidence="1 2">
    <name type="scientific">Auriscalpium vulgare</name>
    <dbReference type="NCBI Taxonomy" id="40419"/>
    <lineage>
        <taxon>Eukaryota</taxon>
        <taxon>Fungi</taxon>
        <taxon>Dikarya</taxon>
        <taxon>Basidiomycota</taxon>
        <taxon>Agaricomycotina</taxon>
        <taxon>Agaricomycetes</taxon>
        <taxon>Russulales</taxon>
        <taxon>Auriscalpiaceae</taxon>
        <taxon>Auriscalpium</taxon>
    </lineage>
</organism>
<gene>
    <name evidence="1" type="ORF">FA95DRAFT_1561788</name>
</gene>
<protein>
    <submittedName>
        <fullName evidence="1">Kinase-like protein</fullName>
    </submittedName>
</protein>
<keyword evidence="2" id="KW-1185">Reference proteome</keyword>
<comment type="caution">
    <text evidence="1">The sequence shown here is derived from an EMBL/GenBank/DDBJ whole genome shotgun (WGS) entry which is preliminary data.</text>
</comment>
<proteinExistence type="predicted"/>
<dbReference type="EMBL" id="MU275970">
    <property type="protein sequence ID" value="KAI0044812.1"/>
    <property type="molecule type" value="Genomic_DNA"/>
</dbReference>
<dbReference type="Proteomes" id="UP000814033">
    <property type="component" value="Unassembled WGS sequence"/>
</dbReference>
<reference evidence="1" key="2">
    <citation type="journal article" date="2022" name="New Phytol.">
        <title>Evolutionary transition to the ectomycorrhizal habit in the genomes of a hyperdiverse lineage of mushroom-forming fungi.</title>
        <authorList>
            <person name="Looney B."/>
            <person name="Miyauchi S."/>
            <person name="Morin E."/>
            <person name="Drula E."/>
            <person name="Courty P.E."/>
            <person name="Kohler A."/>
            <person name="Kuo A."/>
            <person name="LaButti K."/>
            <person name="Pangilinan J."/>
            <person name="Lipzen A."/>
            <person name="Riley R."/>
            <person name="Andreopoulos W."/>
            <person name="He G."/>
            <person name="Johnson J."/>
            <person name="Nolan M."/>
            <person name="Tritt A."/>
            <person name="Barry K.W."/>
            <person name="Grigoriev I.V."/>
            <person name="Nagy L.G."/>
            <person name="Hibbett D."/>
            <person name="Henrissat B."/>
            <person name="Matheny P.B."/>
            <person name="Labbe J."/>
            <person name="Martin F.M."/>
        </authorList>
    </citation>
    <scope>NUCLEOTIDE SEQUENCE</scope>
    <source>
        <strain evidence="1">FP105234-sp</strain>
    </source>
</reference>
<accession>A0ACB8RLZ9</accession>
<reference evidence="1" key="1">
    <citation type="submission" date="2021-02" db="EMBL/GenBank/DDBJ databases">
        <authorList>
            <consortium name="DOE Joint Genome Institute"/>
            <person name="Ahrendt S."/>
            <person name="Looney B.P."/>
            <person name="Miyauchi S."/>
            <person name="Morin E."/>
            <person name="Drula E."/>
            <person name="Courty P.E."/>
            <person name="Chicoki N."/>
            <person name="Fauchery L."/>
            <person name="Kohler A."/>
            <person name="Kuo A."/>
            <person name="Labutti K."/>
            <person name="Pangilinan J."/>
            <person name="Lipzen A."/>
            <person name="Riley R."/>
            <person name="Andreopoulos W."/>
            <person name="He G."/>
            <person name="Johnson J."/>
            <person name="Barry K.W."/>
            <person name="Grigoriev I.V."/>
            <person name="Nagy L."/>
            <person name="Hibbett D."/>
            <person name="Henrissat B."/>
            <person name="Matheny P.B."/>
            <person name="Labbe J."/>
            <person name="Martin F."/>
        </authorList>
    </citation>
    <scope>NUCLEOTIDE SEQUENCE</scope>
    <source>
        <strain evidence="1">FP105234-sp</strain>
    </source>
</reference>
<evidence type="ECO:0000313" key="1">
    <source>
        <dbReference type="EMBL" id="KAI0044812.1"/>
    </source>
</evidence>
<name>A0ACB8RLZ9_9AGAM</name>
<evidence type="ECO:0000313" key="2">
    <source>
        <dbReference type="Proteomes" id="UP000814033"/>
    </source>
</evidence>